<reference evidence="2 3" key="1">
    <citation type="submission" date="2020-08" db="EMBL/GenBank/DDBJ databases">
        <authorList>
            <person name="Newling K."/>
            <person name="Davey J."/>
            <person name="Forrester S."/>
        </authorList>
    </citation>
    <scope>NUCLEOTIDE SEQUENCE [LARGE SCALE GENOMIC DNA]</scope>
    <source>
        <strain evidence="3">Crithidia deanei Carvalho (ATCC PRA-265)</strain>
    </source>
</reference>
<feature type="compositionally biased region" description="Polar residues" evidence="1">
    <location>
        <begin position="78"/>
        <end position="89"/>
    </location>
</feature>
<evidence type="ECO:0000313" key="2">
    <source>
        <dbReference type="EMBL" id="CAD2217199.1"/>
    </source>
</evidence>
<protein>
    <submittedName>
        <fullName evidence="2">Uncharacterized protein</fullName>
    </submittedName>
</protein>
<keyword evidence="3" id="KW-1185">Reference proteome</keyword>
<dbReference type="AlphaFoldDB" id="A0A7G2CCF3"/>
<accession>A0A7G2CCF3</accession>
<evidence type="ECO:0000256" key="1">
    <source>
        <dbReference type="SAM" id="MobiDB-lite"/>
    </source>
</evidence>
<organism evidence="2 3">
    <name type="scientific">Angomonas deanei</name>
    <dbReference type="NCBI Taxonomy" id="59799"/>
    <lineage>
        <taxon>Eukaryota</taxon>
        <taxon>Discoba</taxon>
        <taxon>Euglenozoa</taxon>
        <taxon>Kinetoplastea</taxon>
        <taxon>Metakinetoplastina</taxon>
        <taxon>Trypanosomatida</taxon>
        <taxon>Trypanosomatidae</taxon>
        <taxon>Strigomonadinae</taxon>
        <taxon>Angomonas</taxon>
    </lineage>
</organism>
<evidence type="ECO:0000313" key="3">
    <source>
        <dbReference type="Proteomes" id="UP000515908"/>
    </source>
</evidence>
<dbReference type="EMBL" id="LR877152">
    <property type="protein sequence ID" value="CAD2217199.1"/>
    <property type="molecule type" value="Genomic_DNA"/>
</dbReference>
<feature type="region of interest" description="Disordered" evidence="1">
    <location>
        <begin position="67"/>
        <end position="114"/>
    </location>
</feature>
<proteinExistence type="predicted"/>
<name>A0A7G2CCF3_9TRYP</name>
<dbReference type="VEuPathDB" id="TriTrypDB:ADEAN_000467700"/>
<dbReference type="Proteomes" id="UP000515908">
    <property type="component" value="Chromosome 08"/>
</dbReference>
<sequence>MSNVDVSRAFHGVSNEKLSRAASASVGGRKSHADITGRRAGNSNSALGYATHDSFISAESKQPLSTTALYLPPKGHDSASNSFLSSGTDSPPARRRADTVIPPRTQVTPHPGRA</sequence>
<gene>
    <name evidence="2" type="ORF">ADEAN_000467700</name>
</gene>
<feature type="region of interest" description="Disordered" evidence="1">
    <location>
        <begin position="1"/>
        <end position="47"/>
    </location>
</feature>